<dbReference type="Proteomes" id="UP000273054">
    <property type="component" value="Segment"/>
</dbReference>
<keyword evidence="1" id="KW-0812">Transmembrane</keyword>
<proteinExistence type="predicted"/>
<feature type="non-terminal residue" evidence="1">
    <location>
        <position position="1"/>
    </location>
</feature>
<keyword evidence="2" id="KW-1185">Reference proteome</keyword>
<keyword evidence="1" id="KW-0472">Membrane</keyword>
<sequence length="66" mass="7477">LVTLGEGRTKQNNPWLPSVKREKQLPLPPSTLVTLGEERAKQRSLLSSTFVTLGYQSILLYPLLLW</sequence>
<organism evidence="1">
    <name type="scientific">Brazilian cedratvirus IHUMI</name>
    <dbReference type="NCBI Taxonomy" id="2126980"/>
    <lineage>
        <taxon>Viruses</taxon>
        <taxon>Pithoviruses</taxon>
        <taxon>Orthocedratvirinae</taxon>
        <taxon>Alphacedratvirus</taxon>
        <taxon>Alphacedratvirus brasiliense</taxon>
    </lineage>
</organism>
<evidence type="ECO:0000313" key="1">
    <source>
        <dbReference type="EMBL" id="SPN79125.1"/>
    </source>
</evidence>
<reference evidence="1" key="1">
    <citation type="submission" date="2018-03" db="EMBL/GenBank/DDBJ databases">
        <authorList>
            <consortium name="Urmite Genomes"/>
        </authorList>
    </citation>
    <scope>NUCLEOTIDE SEQUENCE [LARGE SCALE GENOMIC DNA]</scope>
    <source>
        <strain evidence="1">IHUMI-27.7</strain>
    </source>
</reference>
<gene>
    <name evidence="1" type="ORF">BRZCDTV_171</name>
</gene>
<accession>A0A2R8FDP2</accession>
<dbReference type="EMBL" id="LT994651">
    <property type="protein sequence ID" value="SPN79125.1"/>
    <property type="molecule type" value="Genomic_DNA"/>
</dbReference>
<evidence type="ECO:0000313" key="2">
    <source>
        <dbReference type="Proteomes" id="UP000273054"/>
    </source>
</evidence>
<name>A0A2R8FDP2_9VIRU</name>
<protein>
    <submittedName>
        <fullName evidence="1">Transmembrane domain-containing protein</fullName>
    </submittedName>
</protein>